<evidence type="ECO:0000313" key="1">
    <source>
        <dbReference type="EMBL" id="MCB5495421.1"/>
    </source>
</evidence>
<evidence type="ECO:0000313" key="2">
    <source>
        <dbReference type="EMBL" id="MCZ0667948.1"/>
    </source>
</evidence>
<evidence type="ECO:0000313" key="3">
    <source>
        <dbReference type="EMBL" id="MDB8739657.1"/>
    </source>
</evidence>
<protein>
    <recommendedName>
        <fullName evidence="6">Chemotaxis protein</fullName>
    </recommendedName>
</protein>
<organism evidence="5">
    <name type="scientific">Mediterraneibacter gnavus</name>
    <name type="common">Ruminococcus gnavus</name>
    <dbReference type="NCBI Taxonomy" id="33038"/>
    <lineage>
        <taxon>Bacteria</taxon>
        <taxon>Bacillati</taxon>
        <taxon>Bacillota</taxon>
        <taxon>Clostridia</taxon>
        <taxon>Lachnospirales</taxon>
        <taxon>Lachnospiraceae</taxon>
        <taxon>Mediterraneibacter</taxon>
    </lineage>
</organism>
<evidence type="ECO:0000313" key="4">
    <source>
        <dbReference type="EMBL" id="MDE1202653.1"/>
    </source>
</evidence>
<dbReference type="AlphaFoldDB" id="A0A6N3GL04"/>
<dbReference type="Proteomes" id="UP001079535">
    <property type="component" value="Unassembled WGS sequence"/>
</dbReference>
<dbReference type="EMBL" id="JAPRAY010000013">
    <property type="protein sequence ID" value="MCZ0667948.1"/>
    <property type="molecule type" value="Genomic_DNA"/>
</dbReference>
<sequence>MLGNEERKQRPQDKWDEKAGLVPKTYKINKKVAEEFKEACKESGVAMGTQLTKLMKQFVEEVNNGK</sequence>
<dbReference type="EMBL" id="CACRUU010000098">
    <property type="protein sequence ID" value="VYU64790.1"/>
    <property type="molecule type" value="Genomic_DNA"/>
</dbReference>
<dbReference type="Proteomes" id="UP001149331">
    <property type="component" value="Unassembled WGS sequence"/>
</dbReference>
<gene>
    <name evidence="1" type="ORF">LIQ10_17055</name>
    <name evidence="4" type="ORF">O4N78_03525</name>
    <name evidence="2" type="ORF">OZZ17_10385</name>
    <name evidence="3" type="ORF">PNU63_12895</name>
    <name evidence="5" type="ORF">RGLFYP36_02449</name>
</gene>
<dbReference type="EMBL" id="JAQMLR010000014">
    <property type="protein sequence ID" value="MDB8739657.1"/>
    <property type="molecule type" value="Genomic_DNA"/>
</dbReference>
<evidence type="ECO:0008006" key="6">
    <source>
        <dbReference type="Google" id="ProtNLM"/>
    </source>
</evidence>
<accession>A0A6N3GL04</accession>
<reference evidence="2" key="3">
    <citation type="submission" date="2022-11" db="EMBL/GenBank/DDBJ databases">
        <title>Temperate bacteriophages infecting mucin-degrading bacterium Ruminococcus gnavus from the human gut.</title>
        <authorList>
            <person name="Buttimer C."/>
        </authorList>
    </citation>
    <scope>NUCLEOTIDE SEQUENCE</scope>
    <source>
        <strain evidence="2">CCUG 49994</strain>
    </source>
</reference>
<proteinExistence type="predicted"/>
<reference evidence="3" key="5">
    <citation type="submission" date="2023-01" db="EMBL/GenBank/DDBJ databases">
        <title>Human gut microbiome strain richness.</title>
        <authorList>
            <person name="Chen-Liaw A."/>
        </authorList>
    </citation>
    <scope>NUCLEOTIDE SEQUENCE</scope>
    <source>
        <strain evidence="3">1001217st1_A9_1001217B_191108</strain>
    </source>
</reference>
<dbReference type="EMBL" id="JAPZEG010000002">
    <property type="protein sequence ID" value="MDE1202653.1"/>
    <property type="molecule type" value="Genomic_DNA"/>
</dbReference>
<dbReference type="EMBL" id="JAJBNC010000040">
    <property type="protein sequence ID" value="MCB5495421.1"/>
    <property type="molecule type" value="Genomic_DNA"/>
</dbReference>
<reference evidence="5" key="1">
    <citation type="submission" date="2019-11" db="EMBL/GenBank/DDBJ databases">
        <authorList>
            <person name="Feng L."/>
        </authorList>
    </citation>
    <scope>NUCLEOTIDE SEQUENCE</scope>
    <source>
        <strain evidence="5">RgnavusLFYP36</strain>
    </source>
</reference>
<dbReference type="RefSeq" id="WP_064787095.1">
    <property type="nucleotide sequence ID" value="NZ_BAABXV010000001.1"/>
</dbReference>
<evidence type="ECO:0000313" key="5">
    <source>
        <dbReference type="EMBL" id="VYU64790.1"/>
    </source>
</evidence>
<dbReference type="Proteomes" id="UP001211731">
    <property type="component" value="Unassembled WGS sequence"/>
</dbReference>
<name>A0A6N3GL04_MEDGN</name>
<reference evidence="4" key="4">
    <citation type="submission" date="2022-12" db="EMBL/GenBank/DDBJ databases">
        <title>Genome of R. gnavus strain RSHDN_120.</title>
        <authorList>
            <person name="Abdugheni R."/>
        </authorList>
    </citation>
    <scope>NUCLEOTIDE SEQUENCE</scope>
    <source>
        <strain evidence="4">RSHDN_120</strain>
    </source>
</reference>
<reference evidence="1" key="2">
    <citation type="submission" date="2021-10" db="EMBL/GenBank/DDBJ databases">
        <title>Collection of gut derived symbiotic bacterial strains cultured from healthy donors.</title>
        <authorList>
            <person name="Lin H."/>
            <person name="Littmann E."/>
            <person name="Claire K."/>
            <person name="Pamer E."/>
        </authorList>
    </citation>
    <scope>NUCLEOTIDE SEQUENCE</scope>
    <source>
        <strain evidence="1">MSK.23.4</strain>
    </source>
</reference>
<dbReference type="Proteomes" id="UP001297422">
    <property type="component" value="Unassembled WGS sequence"/>
</dbReference>